<dbReference type="Proteomes" id="UP000198460">
    <property type="component" value="Unassembled WGS sequence"/>
</dbReference>
<proteinExistence type="predicted"/>
<dbReference type="EMBL" id="FXAN01000066">
    <property type="protein sequence ID" value="SMG01045.1"/>
    <property type="molecule type" value="Genomic_DNA"/>
</dbReference>
<organism evidence="1 2">
    <name type="scientific">Burkholderia singularis</name>
    <dbReference type="NCBI Taxonomy" id="1503053"/>
    <lineage>
        <taxon>Bacteria</taxon>
        <taxon>Pseudomonadati</taxon>
        <taxon>Pseudomonadota</taxon>
        <taxon>Betaproteobacteria</taxon>
        <taxon>Burkholderiales</taxon>
        <taxon>Burkholderiaceae</taxon>
        <taxon>Burkholderia</taxon>
        <taxon>pseudomallei group</taxon>
    </lineage>
</organism>
<sequence length="85" mass="9705">MLAALDDESEAFHAAVDRVTEDMDASDVLAEACEFDDARLTKLMNAYRARHDSKENHAYYLWLLDNLFEDAAIRAAEGIARRREN</sequence>
<evidence type="ECO:0000313" key="1">
    <source>
        <dbReference type="EMBL" id="SMG01045.1"/>
    </source>
</evidence>
<evidence type="ECO:0000313" key="2">
    <source>
        <dbReference type="Proteomes" id="UP000198460"/>
    </source>
</evidence>
<accession>A0A238H7I7</accession>
<reference evidence="1 2" key="1">
    <citation type="submission" date="2017-04" db="EMBL/GenBank/DDBJ databases">
        <authorList>
            <person name="Afonso C.L."/>
            <person name="Miller P.J."/>
            <person name="Scott M.A."/>
            <person name="Spackman E."/>
            <person name="Goraichik I."/>
            <person name="Dimitrov K.M."/>
            <person name="Suarez D.L."/>
            <person name="Swayne D.E."/>
        </authorList>
    </citation>
    <scope>NUCLEOTIDE SEQUENCE [LARGE SCALE GENOMIC DNA]</scope>
    <source>
        <strain evidence="1">LMG 28154</strain>
    </source>
</reference>
<gene>
    <name evidence="1" type="ORF">BSIN_4031</name>
</gene>
<dbReference type="AlphaFoldDB" id="A0A238H7I7"/>
<name>A0A238H7I7_9BURK</name>
<protein>
    <submittedName>
        <fullName evidence="1">Uncharacterized protein</fullName>
    </submittedName>
</protein>